<reference evidence="1 2" key="1">
    <citation type="submission" date="2017-02" db="EMBL/GenBank/DDBJ databases">
        <title>Genomes of Trichoderma spp. with biocontrol activity.</title>
        <authorList>
            <person name="Gardiner D."/>
            <person name="Kazan K."/>
            <person name="Vos C."/>
            <person name="Harvey P."/>
        </authorList>
    </citation>
    <scope>NUCLEOTIDE SEQUENCE [LARGE SCALE GENOMIC DNA]</scope>
    <source>
        <strain evidence="1 2">A5MH</strain>
    </source>
</reference>
<evidence type="ECO:0000313" key="2">
    <source>
        <dbReference type="Proteomes" id="UP000236546"/>
    </source>
</evidence>
<proteinExistence type="predicted"/>
<dbReference type="EMBL" id="MTYH01000026">
    <property type="protein sequence ID" value="PNP45055.1"/>
    <property type="molecule type" value="Genomic_DNA"/>
</dbReference>
<dbReference type="PANTHER" id="PTHR45033:SF1">
    <property type="entry name" value="OXIDOREDUCTASE (EUROFUNG)"/>
    <property type="match status" value="1"/>
</dbReference>
<protein>
    <recommendedName>
        <fullName evidence="3">Alcohol dehydrogenase-like C-terminal domain-containing protein</fullName>
    </recommendedName>
</protein>
<dbReference type="Gene3D" id="3.90.180.10">
    <property type="entry name" value="Medium-chain alcohol dehydrogenases, catalytic domain"/>
    <property type="match status" value="1"/>
</dbReference>
<dbReference type="OrthoDB" id="3509362at2759"/>
<evidence type="ECO:0008006" key="3">
    <source>
        <dbReference type="Google" id="ProtNLM"/>
    </source>
</evidence>
<organism evidence="1 2">
    <name type="scientific">Trichoderma gamsii</name>
    <dbReference type="NCBI Taxonomy" id="398673"/>
    <lineage>
        <taxon>Eukaryota</taxon>
        <taxon>Fungi</taxon>
        <taxon>Dikarya</taxon>
        <taxon>Ascomycota</taxon>
        <taxon>Pezizomycotina</taxon>
        <taxon>Sordariomycetes</taxon>
        <taxon>Hypocreomycetidae</taxon>
        <taxon>Hypocreales</taxon>
        <taxon>Hypocreaceae</taxon>
        <taxon>Trichoderma</taxon>
    </lineage>
</organism>
<dbReference type="Gene3D" id="3.40.50.720">
    <property type="entry name" value="NAD(P)-binding Rossmann-like Domain"/>
    <property type="match status" value="1"/>
</dbReference>
<comment type="caution">
    <text evidence="1">The sequence shown here is derived from an EMBL/GenBank/DDBJ whole genome shotgun (WGS) entry which is preliminary data.</text>
</comment>
<dbReference type="InterPro" id="IPR036291">
    <property type="entry name" value="NAD(P)-bd_dom_sf"/>
</dbReference>
<evidence type="ECO:0000313" key="1">
    <source>
        <dbReference type="EMBL" id="PNP45055.1"/>
    </source>
</evidence>
<dbReference type="Pfam" id="PF13602">
    <property type="entry name" value="ADH_zinc_N_2"/>
    <property type="match status" value="1"/>
</dbReference>
<dbReference type="InterPro" id="IPR052711">
    <property type="entry name" value="Zinc_ADH-like"/>
</dbReference>
<dbReference type="AlphaFoldDB" id="A0A2K0THQ8"/>
<accession>A0A2K0THQ8</accession>
<dbReference type="Proteomes" id="UP000236546">
    <property type="component" value="Unassembled WGS sequence"/>
</dbReference>
<dbReference type="SUPFAM" id="SSF51735">
    <property type="entry name" value="NAD(P)-binding Rossmann-fold domains"/>
    <property type="match status" value="1"/>
</dbReference>
<sequence length="117" mass="12609">MTKGKGADVVLECGGVDTLAKSFKCVAFGGQISCVGYVSGKQTSSQMNTIVLALSRNVTLKGIVCGPKDRFEEVLQLYQETEVHPVIDRTFEFLEAKEALLYLAKGGHIGKVVVKIT</sequence>
<name>A0A2K0THQ8_9HYPO</name>
<gene>
    <name evidence="1" type="ORF">TGAMA5MH_03104</name>
</gene>
<dbReference type="PANTHER" id="PTHR45033">
    <property type="match status" value="1"/>
</dbReference>